<evidence type="ECO:0000259" key="7">
    <source>
        <dbReference type="Pfam" id="PF01890"/>
    </source>
</evidence>
<dbReference type="InterPro" id="IPR014777">
    <property type="entry name" value="4pyrrole_Mease_sub1"/>
</dbReference>
<keyword evidence="2" id="KW-0169">Cobalamin biosynthesis</keyword>
<dbReference type="GO" id="GO:0008168">
    <property type="term" value="F:methyltransferase activity"/>
    <property type="evidence" value="ECO:0007669"/>
    <property type="project" value="UniProtKB-KW"/>
</dbReference>
<dbReference type="PANTHER" id="PTHR47036">
    <property type="entry name" value="COBALT-FACTOR III C(17)-METHYLTRANSFERASE-RELATED"/>
    <property type="match status" value="1"/>
</dbReference>
<protein>
    <submittedName>
        <fullName evidence="9">Precorrin-3B methylase</fullName>
    </submittedName>
</protein>
<dbReference type="PANTHER" id="PTHR47036:SF1">
    <property type="entry name" value="COBALT-FACTOR III C(17)-METHYLTRANSFERASE-RELATED"/>
    <property type="match status" value="1"/>
</dbReference>
<keyword evidence="3 9" id="KW-0489">Methyltransferase</keyword>
<evidence type="ECO:0000313" key="10">
    <source>
        <dbReference type="Proteomes" id="UP000078543"/>
    </source>
</evidence>
<comment type="pathway">
    <text evidence="1">Cofactor biosynthesis; adenosylcobalamin biosynthesis.</text>
</comment>
<dbReference type="Proteomes" id="UP000078543">
    <property type="component" value="Unassembled WGS sequence"/>
</dbReference>
<dbReference type="InterPro" id="IPR021744">
    <property type="entry name" value="CbiG_N"/>
</dbReference>
<dbReference type="InterPro" id="IPR051810">
    <property type="entry name" value="Precorrin_MeTrfase"/>
</dbReference>
<keyword evidence="5" id="KW-0949">S-adenosyl-L-methionine</keyword>
<dbReference type="SUPFAM" id="SSF159664">
    <property type="entry name" value="CobE/GbiG C-terminal domain-like"/>
    <property type="match status" value="1"/>
</dbReference>
<accession>A0A178MZ88</accession>
<dbReference type="InterPro" id="IPR036518">
    <property type="entry name" value="CobE/GbiG_C_sf"/>
</dbReference>
<dbReference type="GO" id="GO:0009236">
    <property type="term" value="P:cobalamin biosynthetic process"/>
    <property type="evidence" value="ECO:0007669"/>
    <property type="project" value="UniProtKB-UniPathway"/>
</dbReference>
<dbReference type="NCBIfam" id="TIGR01466">
    <property type="entry name" value="cobJ_cbiH"/>
    <property type="match status" value="1"/>
</dbReference>
<feature type="domain" description="Cobalamin synthesis G N-terminal" evidence="8">
    <location>
        <begin position="47"/>
        <end position="126"/>
    </location>
</feature>
<feature type="domain" description="Tetrapyrrole methylase" evidence="6">
    <location>
        <begin position="345"/>
        <end position="555"/>
    </location>
</feature>
<dbReference type="InterPro" id="IPR006363">
    <property type="entry name" value="Cbl_synth_CobJ/CibH_dom"/>
</dbReference>
<name>A0A178MZ88_9PROT</name>
<evidence type="ECO:0000256" key="2">
    <source>
        <dbReference type="ARBA" id="ARBA00022573"/>
    </source>
</evidence>
<dbReference type="Gene3D" id="3.30.420.180">
    <property type="entry name" value="CobE/GbiG C-terminal domain"/>
    <property type="match status" value="1"/>
</dbReference>
<sequence>MTVVLCLTPAALPTARLIRNGVPGAQLHGLAGRVEDADELFADTMAHMRELFAQGKRIIGVCAAGILVRAVAPLLADKQSEPAVLAVAVDGSAVVPLLGGHHGANQLARQVAMLTGGQAAITTAGDVALGLALDEPPAGWRVGNPAAIKPVTAALLAGGRVRLEVEAGNAEWLDGLPTAEDGQPLVRVTDHAVATDEDELLLHPPVLALGVGCERDCDPAELAGLVDEVLAANSLAAGAIACVVSVDLKACEPAVLQLAQRLGVPARFFTPARLADEAPRLANPSEVVAREIGCPGVSEGAALAAAGPQAILVVEKTKSKRATLAIARSPDCIDAGAVGRGRGRLSVVGIGPGWAGWRAPEASAAIAAATDLVGYGLYLDLLGDAALGKARHESDLGAEADRARMALELAGRGKDVALICSGDAGIYALATLVFELLDRERHADWMRAEIQVIPGISALQAAAARAGAPVNHDFCTISLSDLLTPWETIEKRLQAAAAADFVVCFYNPVSKRRRDQLARARDILLSGRGPETPVILARQLGRPEESIRIITLGELTPDHADMLTLVLVGSSETRRMRAGSREWVYTPRGYAKKLS</sequence>
<comment type="caution">
    <text evidence="9">The sequence shown here is derived from an EMBL/GenBank/DDBJ whole genome shotgun (WGS) entry which is preliminary data.</text>
</comment>
<dbReference type="SUPFAM" id="SSF53790">
    <property type="entry name" value="Tetrapyrrole methylase"/>
    <property type="match status" value="1"/>
</dbReference>
<keyword evidence="10" id="KW-1185">Reference proteome</keyword>
<dbReference type="InterPro" id="IPR002750">
    <property type="entry name" value="CobE/GbiG_C"/>
</dbReference>
<organism evidence="9 10">
    <name type="scientific">Magnetospirillum moscoviense</name>
    <dbReference type="NCBI Taxonomy" id="1437059"/>
    <lineage>
        <taxon>Bacteria</taxon>
        <taxon>Pseudomonadati</taxon>
        <taxon>Pseudomonadota</taxon>
        <taxon>Alphaproteobacteria</taxon>
        <taxon>Rhodospirillales</taxon>
        <taxon>Rhodospirillaceae</taxon>
        <taxon>Magnetospirillum</taxon>
    </lineage>
</organism>
<dbReference type="Gene3D" id="3.40.50.11220">
    <property type="match status" value="1"/>
</dbReference>
<keyword evidence="4" id="KW-0808">Transferase</keyword>
<evidence type="ECO:0000256" key="1">
    <source>
        <dbReference type="ARBA" id="ARBA00004953"/>
    </source>
</evidence>
<dbReference type="InterPro" id="IPR000878">
    <property type="entry name" value="4pyrrol_Mease"/>
</dbReference>
<dbReference type="RefSeq" id="WP_068496760.1">
    <property type="nucleotide sequence ID" value="NZ_LWQU01000022.1"/>
</dbReference>
<gene>
    <name evidence="9" type="ORF">A6A05_06065</name>
</gene>
<dbReference type="STRING" id="1437059.A6A05_06065"/>
<dbReference type="Pfam" id="PF11760">
    <property type="entry name" value="CbiG_N"/>
    <property type="match status" value="1"/>
</dbReference>
<dbReference type="Gene3D" id="3.30.950.10">
    <property type="entry name" value="Methyltransferase, Cobalt-precorrin-4 Transmethylase, Domain 2"/>
    <property type="match status" value="1"/>
</dbReference>
<evidence type="ECO:0000259" key="8">
    <source>
        <dbReference type="Pfam" id="PF11760"/>
    </source>
</evidence>
<dbReference type="AlphaFoldDB" id="A0A178MZ88"/>
<evidence type="ECO:0000256" key="3">
    <source>
        <dbReference type="ARBA" id="ARBA00022603"/>
    </source>
</evidence>
<dbReference type="InterPro" id="IPR014776">
    <property type="entry name" value="4pyrrole_Mease_sub2"/>
</dbReference>
<evidence type="ECO:0000313" key="9">
    <source>
        <dbReference type="EMBL" id="OAN65516.1"/>
    </source>
</evidence>
<dbReference type="EMBL" id="LWQU01000022">
    <property type="protein sequence ID" value="OAN65516.1"/>
    <property type="molecule type" value="Genomic_DNA"/>
</dbReference>
<dbReference type="SUPFAM" id="SSF159672">
    <property type="entry name" value="CbiG N-terminal domain-like"/>
    <property type="match status" value="1"/>
</dbReference>
<dbReference type="Pfam" id="PF01890">
    <property type="entry name" value="CbiG_C"/>
    <property type="match status" value="1"/>
</dbReference>
<dbReference type="Gene3D" id="3.40.1010.10">
    <property type="entry name" value="Cobalt-precorrin-4 Transmethylase, Domain 1"/>
    <property type="match status" value="1"/>
</dbReference>
<dbReference type="InterPro" id="IPR038029">
    <property type="entry name" value="GbiG_N_sf"/>
</dbReference>
<feature type="domain" description="CobE/GbiG C-terminal" evidence="7">
    <location>
        <begin position="207"/>
        <end position="327"/>
    </location>
</feature>
<reference evidence="9 10" key="1">
    <citation type="submission" date="2016-04" db="EMBL/GenBank/DDBJ databases">
        <title>Draft genome sequence of freshwater magnetotactic bacteria Magnetospirillum marisnigri SP-1 and Magnetospirillum moscoviense BB-1.</title>
        <authorList>
            <person name="Koziaeva V."/>
            <person name="Dziuba M.V."/>
            <person name="Ivanov T.M."/>
            <person name="Kuznetsov B."/>
            <person name="Grouzdev D.S."/>
        </authorList>
    </citation>
    <scope>NUCLEOTIDE SEQUENCE [LARGE SCALE GENOMIC DNA]</scope>
    <source>
        <strain evidence="9 10">BB-1</strain>
    </source>
</reference>
<dbReference type="UniPathway" id="UPA00148"/>
<dbReference type="OrthoDB" id="9772960at2"/>
<evidence type="ECO:0000259" key="6">
    <source>
        <dbReference type="Pfam" id="PF00590"/>
    </source>
</evidence>
<evidence type="ECO:0000256" key="4">
    <source>
        <dbReference type="ARBA" id="ARBA00022679"/>
    </source>
</evidence>
<dbReference type="InterPro" id="IPR035996">
    <property type="entry name" value="4pyrrol_Methylase_sf"/>
</dbReference>
<evidence type="ECO:0000256" key="5">
    <source>
        <dbReference type="ARBA" id="ARBA00022691"/>
    </source>
</evidence>
<dbReference type="Pfam" id="PF00590">
    <property type="entry name" value="TP_methylase"/>
    <property type="match status" value="1"/>
</dbReference>
<dbReference type="CDD" id="cd11646">
    <property type="entry name" value="Precorrin_3B_C17_MT"/>
    <property type="match status" value="1"/>
</dbReference>
<dbReference type="GO" id="GO:0032259">
    <property type="term" value="P:methylation"/>
    <property type="evidence" value="ECO:0007669"/>
    <property type="project" value="UniProtKB-KW"/>
</dbReference>
<proteinExistence type="predicted"/>